<evidence type="ECO:0000313" key="2">
    <source>
        <dbReference type="EMBL" id="CAH0368156.1"/>
    </source>
</evidence>
<feature type="compositionally biased region" description="Basic residues" evidence="1">
    <location>
        <begin position="517"/>
        <end position="534"/>
    </location>
</feature>
<organism evidence="2 3">
    <name type="scientific">Pelagomonas calceolata</name>
    <dbReference type="NCBI Taxonomy" id="35677"/>
    <lineage>
        <taxon>Eukaryota</taxon>
        <taxon>Sar</taxon>
        <taxon>Stramenopiles</taxon>
        <taxon>Ochrophyta</taxon>
        <taxon>Pelagophyceae</taxon>
        <taxon>Pelagomonadales</taxon>
        <taxon>Pelagomonadaceae</taxon>
        <taxon>Pelagomonas</taxon>
    </lineage>
</organism>
<evidence type="ECO:0000256" key="1">
    <source>
        <dbReference type="SAM" id="MobiDB-lite"/>
    </source>
</evidence>
<comment type="caution">
    <text evidence="2">The sequence shown here is derived from an EMBL/GenBank/DDBJ whole genome shotgun (WGS) entry which is preliminary data.</text>
</comment>
<feature type="compositionally biased region" description="Acidic residues" evidence="1">
    <location>
        <begin position="478"/>
        <end position="506"/>
    </location>
</feature>
<gene>
    <name evidence="2" type="ORF">PECAL_2P12060</name>
</gene>
<dbReference type="EMBL" id="CAKKNE010000002">
    <property type="protein sequence ID" value="CAH0368156.1"/>
    <property type="molecule type" value="Genomic_DNA"/>
</dbReference>
<evidence type="ECO:0000313" key="3">
    <source>
        <dbReference type="Proteomes" id="UP000789595"/>
    </source>
</evidence>
<name>A0A8J2WZJ9_9STRA</name>
<feature type="compositionally biased region" description="Low complexity" evidence="1">
    <location>
        <begin position="265"/>
        <end position="275"/>
    </location>
</feature>
<protein>
    <submittedName>
        <fullName evidence="2">Uncharacterized protein</fullName>
    </submittedName>
</protein>
<dbReference type="AlphaFoldDB" id="A0A8J2WZJ9"/>
<feature type="compositionally biased region" description="Basic and acidic residues" evidence="1">
    <location>
        <begin position="507"/>
        <end position="516"/>
    </location>
</feature>
<feature type="compositionally biased region" description="Low complexity" evidence="1">
    <location>
        <begin position="468"/>
        <end position="477"/>
    </location>
</feature>
<feature type="region of interest" description="Disordered" evidence="1">
    <location>
        <begin position="253"/>
        <end position="304"/>
    </location>
</feature>
<proteinExistence type="predicted"/>
<feature type="region of interest" description="Disordered" evidence="1">
    <location>
        <begin position="397"/>
        <end position="539"/>
    </location>
</feature>
<accession>A0A8J2WZJ9</accession>
<dbReference type="Proteomes" id="UP000789595">
    <property type="component" value="Unassembled WGS sequence"/>
</dbReference>
<sequence length="584" mass="64443">MATDENNHKNEARDDWTGCTFRVERGPSSEGRAWGMADILTDAFAGHAEDHWINVVTSRAGGAFAELWEASLESDVLGVLAVISFEWRDTAVYCHAVATSPAYRSRAGSSGSLQAGSRLVAYFFRRPPFAFWTCSCDQGSFRVLLFDSRCFLAWCTQFQITHVFLEAVLLLRPSDFFKTCESLLTTGEDGSTPFWRKAGTSLFTYKSRAWRMRYAQAQFQLDTVTSRELFERMPTRPALAEPEVAAHKVRAYEDDSTDWAPSSGRAAAPDQPAQPARRRPVRSTRNRDPVYTGQKTIGGTAPKRSAPLVRVGTELRFELIAKPALGSHVHGADPRPMMESQKKLRLPNGSVEIAGGSVGGKALMLREPVRRDRIVTILPFEEPAEVKADMDVDDDNGAAPMLVEPRPAEDNRLQPMSDEFDGDGAPATEDGVLLLPRGDDDGEEQGALESAVAAGVVARRRGGGGPRGARPGFALGAAEEEPVADDADSDDEEADEVDPDFDPDDDVTMRDPEPTSRKRKAPPAPRPKRRRKTKAAPVEPVLSEYELGRRAKIKRNNKFLVSVGLLPKEALEDDEHPWWYMTAR</sequence>
<reference evidence="2" key="1">
    <citation type="submission" date="2021-11" db="EMBL/GenBank/DDBJ databases">
        <authorList>
            <consortium name="Genoscope - CEA"/>
            <person name="William W."/>
        </authorList>
    </citation>
    <scope>NUCLEOTIDE SEQUENCE</scope>
</reference>
<keyword evidence="3" id="KW-1185">Reference proteome</keyword>